<keyword evidence="1" id="KW-0732">Signal</keyword>
<evidence type="ECO:0008006" key="4">
    <source>
        <dbReference type="Google" id="ProtNLM"/>
    </source>
</evidence>
<dbReference type="CDD" id="cd03457">
    <property type="entry name" value="intradiol_dioxygenase_like"/>
    <property type="match status" value="1"/>
</dbReference>
<sequence length="570" mass="62473">MKFSTPLAAVAAVASLALLPSASAHGPETKEEVVKFLDQQHAAYHCAPAIAAMTAARKRSWAQKVLGGDSVQNKNLFIDGYFEDLGIDGEVAAKGIKAIEENGKRIMACDPVVESKIRNSTCVLSPETTQGPYYHTEDHPIRANMAEWQLGVHFQMDVGVIDVDTCEPIPNILVDLWHANATGHYSGHPDPAPHLKDEVPAQTGVRKGLLSAYPRTNTREQWLRGALPTDRNGVAQFTSVFPGYYTGRATHVHVKIHNDWQVLPNGTFRSGRLIHTGQFFFDDELNMMMDKVWPYNTNPIADLPGRGRTRNWEDSLQIFQVSHENGYFPTFDVEKLGGVLTDGLIGYITVGVNRSVVVDETWVPTTGGGKTKPWASASNPRLNRIDLDLHGSNPSVEDALPLFADDLSSTFYPRLSKRQAPAGLDSPSTATQDAIATQSETDQIAAAQAVEQIPNVSGNAAGNTDTSGNLIQGDGYSNFPWNNNTYFYPNAATNGSDTGGWQELPEIAGFSLNRTFSVYNIFNNESGVLPFYITNNPDPTKVLRAIVVWPGKPRDIWKYANLMMNTRSVA</sequence>
<dbReference type="InterPro" id="IPR015889">
    <property type="entry name" value="Intradiol_dOase_core"/>
</dbReference>
<evidence type="ECO:0000313" key="3">
    <source>
        <dbReference type="Proteomes" id="UP000242770"/>
    </source>
</evidence>
<organism evidence="2 3">
    <name type="scientific">Sporisorium scitamineum</name>
    <dbReference type="NCBI Taxonomy" id="49012"/>
    <lineage>
        <taxon>Eukaryota</taxon>
        <taxon>Fungi</taxon>
        <taxon>Dikarya</taxon>
        <taxon>Basidiomycota</taxon>
        <taxon>Ustilaginomycotina</taxon>
        <taxon>Ustilaginomycetes</taxon>
        <taxon>Ustilaginales</taxon>
        <taxon>Ustilaginaceae</taxon>
        <taxon>Sporisorium</taxon>
    </lineage>
</organism>
<reference evidence="3" key="1">
    <citation type="submission" date="2014-06" db="EMBL/GenBank/DDBJ databases">
        <authorList>
            <person name="Berkman P.J."/>
        </authorList>
    </citation>
    <scope>NUCLEOTIDE SEQUENCE [LARGE SCALE GENOMIC DNA]</scope>
</reference>
<dbReference type="PANTHER" id="PTHR34315">
    <property type="match status" value="1"/>
</dbReference>
<proteinExistence type="predicted"/>
<keyword evidence="3" id="KW-1185">Reference proteome</keyword>
<evidence type="ECO:0000313" key="2">
    <source>
        <dbReference type="EMBL" id="CDS00496.1"/>
    </source>
</evidence>
<dbReference type="Gene3D" id="2.60.130.10">
    <property type="entry name" value="Aromatic compound dioxygenase"/>
    <property type="match status" value="1"/>
</dbReference>
<feature type="chain" id="PRO_5002521538" description="Intradiol ring-cleavage dioxygenases domain-containing protein" evidence="1">
    <location>
        <begin position="25"/>
        <end position="570"/>
    </location>
</feature>
<name>A0A0F7RUD4_9BASI</name>
<evidence type="ECO:0000256" key="1">
    <source>
        <dbReference type="SAM" id="SignalP"/>
    </source>
</evidence>
<dbReference type="EMBL" id="CCFA01002679">
    <property type="protein sequence ID" value="CDS00496.1"/>
    <property type="molecule type" value="Genomic_DNA"/>
</dbReference>
<dbReference type="PANTHER" id="PTHR34315:SF4">
    <property type="entry name" value="INTRADIOL RING-CLEAVAGE DIOXYGENASES DOMAIN-CONTAINING PROTEIN"/>
    <property type="match status" value="1"/>
</dbReference>
<dbReference type="GO" id="GO:0016702">
    <property type="term" value="F:oxidoreductase activity, acting on single donors with incorporation of molecular oxygen, incorporation of two atoms of oxygen"/>
    <property type="evidence" value="ECO:0007669"/>
    <property type="project" value="InterPro"/>
</dbReference>
<dbReference type="Proteomes" id="UP000242770">
    <property type="component" value="Unassembled WGS sequence"/>
</dbReference>
<accession>A0A0F7RUD4</accession>
<dbReference type="SUPFAM" id="SSF49482">
    <property type="entry name" value="Aromatic compound dioxygenase"/>
    <property type="match status" value="1"/>
</dbReference>
<dbReference type="GO" id="GO:0005506">
    <property type="term" value="F:iron ion binding"/>
    <property type="evidence" value="ECO:0007669"/>
    <property type="project" value="InterPro"/>
</dbReference>
<dbReference type="AlphaFoldDB" id="A0A0F7RUD4"/>
<protein>
    <recommendedName>
        <fullName evidence="4">Intradiol ring-cleavage dioxygenases domain-containing protein</fullName>
    </recommendedName>
</protein>
<gene>
    <name evidence="2" type="primary">SSCI44500.1</name>
</gene>
<dbReference type="STRING" id="49012.A0A0F7RUD4"/>
<feature type="signal peptide" evidence="1">
    <location>
        <begin position="1"/>
        <end position="24"/>
    </location>
</feature>
<feature type="non-terminal residue" evidence="2">
    <location>
        <position position="570"/>
    </location>
</feature>